<dbReference type="KEGG" id="scl:sce1959"/>
<gene>
    <name evidence="7" type="ordered locus">sce1959</name>
</gene>
<keyword evidence="3 6" id="KW-0812">Transmembrane</keyword>
<dbReference type="eggNOG" id="COG0392">
    <property type="taxonomic scope" value="Bacteria"/>
</dbReference>
<dbReference type="NCBIfam" id="TIGR00374">
    <property type="entry name" value="flippase-like domain"/>
    <property type="match status" value="1"/>
</dbReference>
<evidence type="ECO:0000256" key="3">
    <source>
        <dbReference type="ARBA" id="ARBA00022692"/>
    </source>
</evidence>
<protein>
    <recommendedName>
        <fullName evidence="9">Flippase-like domain-containing protein</fullName>
    </recommendedName>
</protein>
<evidence type="ECO:0000256" key="1">
    <source>
        <dbReference type="ARBA" id="ARBA00004651"/>
    </source>
</evidence>
<comment type="subcellular location">
    <subcellularLocation>
        <location evidence="1">Cell membrane</location>
        <topology evidence="1">Multi-pass membrane protein</topology>
    </subcellularLocation>
</comment>
<dbReference type="PANTHER" id="PTHR40277:SF1">
    <property type="entry name" value="BLL5419 PROTEIN"/>
    <property type="match status" value="1"/>
</dbReference>
<feature type="transmembrane region" description="Helical" evidence="6">
    <location>
        <begin position="293"/>
        <end position="317"/>
    </location>
</feature>
<evidence type="ECO:0000313" key="8">
    <source>
        <dbReference type="Proteomes" id="UP000002139"/>
    </source>
</evidence>
<feature type="transmembrane region" description="Helical" evidence="6">
    <location>
        <begin position="43"/>
        <end position="64"/>
    </location>
</feature>
<dbReference type="GO" id="GO:0005886">
    <property type="term" value="C:plasma membrane"/>
    <property type="evidence" value="ECO:0007669"/>
    <property type="project" value="UniProtKB-SubCell"/>
</dbReference>
<dbReference type="BioCyc" id="SCEL448385:SCE_RS10040-MONOMER"/>
<reference evidence="7 8" key="1">
    <citation type="journal article" date="2007" name="Nat. Biotechnol.">
        <title>Complete genome sequence of the myxobacterium Sorangium cellulosum.</title>
        <authorList>
            <person name="Schneiker S."/>
            <person name="Perlova O."/>
            <person name="Kaiser O."/>
            <person name="Gerth K."/>
            <person name="Alici A."/>
            <person name="Altmeyer M.O."/>
            <person name="Bartels D."/>
            <person name="Bekel T."/>
            <person name="Beyer S."/>
            <person name="Bode E."/>
            <person name="Bode H.B."/>
            <person name="Bolten C.J."/>
            <person name="Choudhuri J.V."/>
            <person name="Doss S."/>
            <person name="Elnakady Y.A."/>
            <person name="Frank B."/>
            <person name="Gaigalat L."/>
            <person name="Goesmann A."/>
            <person name="Groeger C."/>
            <person name="Gross F."/>
            <person name="Jelsbak L."/>
            <person name="Jelsbak L."/>
            <person name="Kalinowski J."/>
            <person name="Kegler C."/>
            <person name="Knauber T."/>
            <person name="Konietzny S."/>
            <person name="Kopp M."/>
            <person name="Krause L."/>
            <person name="Krug D."/>
            <person name="Linke B."/>
            <person name="Mahmud T."/>
            <person name="Martinez-Arias R."/>
            <person name="McHardy A.C."/>
            <person name="Merai M."/>
            <person name="Meyer F."/>
            <person name="Mormann S."/>
            <person name="Munoz-Dorado J."/>
            <person name="Perez J."/>
            <person name="Pradella S."/>
            <person name="Rachid S."/>
            <person name="Raddatz G."/>
            <person name="Rosenau F."/>
            <person name="Rueckert C."/>
            <person name="Sasse F."/>
            <person name="Scharfe M."/>
            <person name="Schuster S.C."/>
            <person name="Suen G."/>
            <person name="Treuner-Lange A."/>
            <person name="Velicer G.J."/>
            <person name="Vorholter F.-J."/>
            <person name="Weissman K.J."/>
            <person name="Welch R.D."/>
            <person name="Wenzel S.C."/>
            <person name="Whitworth D.E."/>
            <person name="Wilhelm S."/>
            <person name="Wittmann C."/>
            <person name="Bloecker H."/>
            <person name="Puehler A."/>
            <person name="Mueller R."/>
        </authorList>
    </citation>
    <scope>NUCLEOTIDE SEQUENCE [LARGE SCALE GENOMIC DNA]</scope>
    <source>
        <strain evidence="8">So ce56</strain>
    </source>
</reference>
<evidence type="ECO:0000256" key="6">
    <source>
        <dbReference type="SAM" id="Phobius"/>
    </source>
</evidence>
<keyword evidence="5 6" id="KW-0472">Membrane</keyword>
<name>A9FQ36_SORC5</name>
<dbReference type="PANTHER" id="PTHR40277">
    <property type="entry name" value="BLL5419 PROTEIN"/>
    <property type="match status" value="1"/>
</dbReference>
<feature type="transmembrane region" description="Helical" evidence="6">
    <location>
        <begin position="12"/>
        <end position="31"/>
    </location>
</feature>
<keyword evidence="8" id="KW-1185">Reference proteome</keyword>
<feature type="transmembrane region" description="Helical" evidence="6">
    <location>
        <begin position="133"/>
        <end position="154"/>
    </location>
</feature>
<accession>A9FQ36</accession>
<dbReference type="Proteomes" id="UP000002139">
    <property type="component" value="Chromosome"/>
</dbReference>
<dbReference type="EMBL" id="AM746676">
    <property type="protein sequence ID" value="CAN92118.1"/>
    <property type="molecule type" value="Genomic_DNA"/>
</dbReference>
<evidence type="ECO:0000256" key="2">
    <source>
        <dbReference type="ARBA" id="ARBA00022475"/>
    </source>
</evidence>
<feature type="transmembrane region" description="Helical" evidence="6">
    <location>
        <begin position="218"/>
        <end position="238"/>
    </location>
</feature>
<dbReference type="InterPro" id="IPR022791">
    <property type="entry name" value="L-PG_synthase/AglD"/>
</dbReference>
<evidence type="ECO:0000256" key="5">
    <source>
        <dbReference type="ARBA" id="ARBA00023136"/>
    </source>
</evidence>
<dbReference type="Pfam" id="PF03706">
    <property type="entry name" value="LPG_synthase_TM"/>
    <property type="match status" value="1"/>
</dbReference>
<feature type="transmembrane region" description="Helical" evidence="6">
    <location>
        <begin position="160"/>
        <end position="181"/>
    </location>
</feature>
<proteinExistence type="predicted"/>
<dbReference type="AlphaFoldDB" id="A9FQ36"/>
<evidence type="ECO:0000313" key="7">
    <source>
        <dbReference type="EMBL" id="CAN92118.1"/>
    </source>
</evidence>
<sequence length="342" mass="36908">MAPKNSKDSRRRLLRLGIQLVGPLLLVLVFLRMRDSRVALDALLAADVAPLLLALAANLGVLWFKVLRWDVLLAARGLRLPRARAWTSFLATVYVGLMTPGRVGDVLRVQYLRHDIAMPYAEGMALVVLDRLFDLYVLLAFVAVGIARFSGVIAGDLAKITWLGVGLVALGPLVLFYRPLARRAVGAVYRRLPGDFSSEGFERFLAALRAQRAHHVGLALLLSLSALLLNFLQGYWLAGALGAPIGFFDICCLLAVASLLGLLPISVSGIGVRELFFSLVFPVLGYASEKGVVFGLGVFLVIYVAVAVLGVLSWHLAPPPIGEPLARLPAPESFPEDAAKPS</sequence>
<keyword evidence="2" id="KW-1003">Cell membrane</keyword>
<dbReference type="HOGENOM" id="CLU_811105_0_0_7"/>
<dbReference type="STRING" id="448385.sce1959"/>
<organism evidence="7 8">
    <name type="scientific">Sorangium cellulosum (strain So ce56)</name>
    <name type="common">Polyangium cellulosum (strain So ce56)</name>
    <dbReference type="NCBI Taxonomy" id="448385"/>
    <lineage>
        <taxon>Bacteria</taxon>
        <taxon>Pseudomonadati</taxon>
        <taxon>Myxococcota</taxon>
        <taxon>Polyangia</taxon>
        <taxon>Polyangiales</taxon>
        <taxon>Polyangiaceae</taxon>
        <taxon>Sorangium</taxon>
    </lineage>
</organism>
<evidence type="ECO:0000256" key="4">
    <source>
        <dbReference type="ARBA" id="ARBA00022989"/>
    </source>
</evidence>
<evidence type="ECO:0008006" key="9">
    <source>
        <dbReference type="Google" id="ProtNLM"/>
    </source>
</evidence>
<dbReference type="RefSeq" id="WP_012234595.1">
    <property type="nucleotide sequence ID" value="NC_010162.1"/>
</dbReference>
<keyword evidence="4 6" id="KW-1133">Transmembrane helix</keyword>